<dbReference type="PATRIC" id="fig|1125725.3.peg.1010"/>
<accession>U2MQ66</accession>
<keyword evidence="3" id="KW-0694">RNA-binding</keyword>
<dbReference type="InterPro" id="IPR020103">
    <property type="entry name" value="PsdUridine_synth_cat_dom_sf"/>
</dbReference>
<dbReference type="PANTHER" id="PTHR47683">
    <property type="entry name" value="PSEUDOURIDINE SYNTHASE FAMILY PROTEIN-RELATED"/>
    <property type="match status" value="1"/>
</dbReference>
<organism evidence="6 8">
    <name type="scientific">Treponema socranskii subsp. socranskii VPI DR56BR1116 = ATCC 35536</name>
    <dbReference type="NCBI Taxonomy" id="1125725"/>
    <lineage>
        <taxon>Bacteria</taxon>
        <taxon>Pseudomonadati</taxon>
        <taxon>Spirochaetota</taxon>
        <taxon>Spirochaetia</taxon>
        <taxon>Spirochaetales</taxon>
        <taxon>Treponemataceae</taxon>
        <taxon>Treponema</taxon>
    </lineage>
</organism>
<feature type="domain" description="RNA-binding S4" evidence="5">
    <location>
        <begin position="9"/>
        <end position="70"/>
    </location>
</feature>
<evidence type="ECO:0000256" key="4">
    <source>
        <dbReference type="RuleBase" id="RU003887"/>
    </source>
</evidence>
<dbReference type="Pfam" id="PF01479">
    <property type="entry name" value="S4"/>
    <property type="match status" value="1"/>
</dbReference>
<comment type="caution">
    <text evidence="6">The sequence shown here is derived from an EMBL/GenBank/DDBJ whole genome shotgun (WGS) entry which is preliminary data.</text>
</comment>
<keyword evidence="2 4" id="KW-0413">Isomerase</keyword>
<dbReference type="InterPro" id="IPR036986">
    <property type="entry name" value="S4_RNA-bd_sf"/>
</dbReference>
<dbReference type="SMART" id="SM00363">
    <property type="entry name" value="S4"/>
    <property type="match status" value="1"/>
</dbReference>
<evidence type="ECO:0000256" key="3">
    <source>
        <dbReference type="PROSITE-ProRule" id="PRU00182"/>
    </source>
</evidence>
<comment type="similarity">
    <text evidence="1 4">Belongs to the pseudouridine synthase RsuA family.</text>
</comment>
<dbReference type="GO" id="GO:0003723">
    <property type="term" value="F:RNA binding"/>
    <property type="evidence" value="ECO:0007669"/>
    <property type="project" value="UniProtKB-KW"/>
</dbReference>
<dbReference type="GO" id="GO:0120159">
    <property type="term" value="F:rRNA pseudouridine synthase activity"/>
    <property type="evidence" value="ECO:0007669"/>
    <property type="project" value="UniProtKB-ARBA"/>
</dbReference>
<evidence type="ECO:0000313" key="7">
    <source>
        <dbReference type="EMBL" id="ERK03800.1"/>
    </source>
</evidence>
<evidence type="ECO:0000313" key="9">
    <source>
        <dbReference type="Proteomes" id="UP000016646"/>
    </source>
</evidence>
<dbReference type="PROSITE" id="PS50889">
    <property type="entry name" value="S4"/>
    <property type="match status" value="1"/>
</dbReference>
<evidence type="ECO:0000313" key="6">
    <source>
        <dbReference type="EMBL" id="ERF60982.1"/>
    </source>
</evidence>
<dbReference type="EMBL" id="AVQI01000030">
    <property type="protein sequence ID" value="ERK03800.1"/>
    <property type="molecule type" value="Genomic_DNA"/>
</dbReference>
<dbReference type="EC" id="5.4.99.-" evidence="4"/>
<dbReference type="InterPro" id="IPR002942">
    <property type="entry name" value="S4_RNA-bd"/>
</dbReference>
<dbReference type="InterPro" id="IPR020094">
    <property type="entry name" value="TruA/RsuA/RluB/E/F_N"/>
</dbReference>
<dbReference type="eggNOG" id="COG1187">
    <property type="taxonomic scope" value="Bacteria"/>
</dbReference>
<name>U2MQ66_TRESO</name>
<evidence type="ECO:0000256" key="1">
    <source>
        <dbReference type="ARBA" id="ARBA00008348"/>
    </source>
</evidence>
<dbReference type="InterPro" id="IPR006145">
    <property type="entry name" value="PsdUridine_synth_RsuA/RluA"/>
</dbReference>
<dbReference type="NCBIfam" id="TIGR00093">
    <property type="entry name" value="pseudouridine synthase"/>
    <property type="match status" value="1"/>
</dbReference>
<keyword evidence="9" id="KW-1185">Reference proteome</keyword>
<evidence type="ECO:0000259" key="5">
    <source>
        <dbReference type="SMART" id="SM00363"/>
    </source>
</evidence>
<dbReference type="EMBL" id="AUZJ01000020">
    <property type="protein sequence ID" value="ERF60982.1"/>
    <property type="molecule type" value="Genomic_DNA"/>
</dbReference>
<dbReference type="InterPro" id="IPR018496">
    <property type="entry name" value="PsdUridine_synth_RsuA/RluB_CS"/>
</dbReference>
<dbReference type="FunFam" id="3.10.290.10:FF:000003">
    <property type="entry name" value="Pseudouridine synthase"/>
    <property type="match status" value="1"/>
</dbReference>
<dbReference type="Gene3D" id="3.30.70.580">
    <property type="entry name" value="Pseudouridine synthase I, catalytic domain, N-terminal subdomain"/>
    <property type="match status" value="1"/>
</dbReference>
<dbReference type="Pfam" id="PF00849">
    <property type="entry name" value="PseudoU_synth_2"/>
    <property type="match status" value="1"/>
</dbReference>
<evidence type="ECO:0000256" key="2">
    <source>
        <dbReference type="ARBA" id="ARBA00023235"/>
    </source>
</evidence>
<dbReference type="AlphaFoldDB" id="U2MQ66"/>
<dbReference type="Gene3D" id="3.30.70.1560">
    <property type="entry name" value="Alpha-L RNA-binding motif"/>
    <property type="match status" value="1"/>
</dbReference>
<reference evidence="8 9" key="1">
    <citation type="submission" date="2013-08" db="EMBL/GenBank/DDBJ databases">
        <authorList>
            <person name="Durkin A.S."/>
            <person name="Haft D.R."/>
            <person name="McCorrison J."/>
            <person name="Torralba M."/>
            <person name="Gillis M."/>
            <person name="Haft D.H."/>
            <person name="Methe B."/>
            <person name="Sutton G."/>
            <person name="Nelson K.E."/>
        </authorList>
    </citation>
    <scope>NUCLEOTIDE SEQUENCE [LARGE SCALE GENOMIC DNA]</scope>
    <source>
        <strain evidence="7 9">ATCC 35536</strain>
        <strain evidence="6 8">VPI DR56BR1116</strain>
    </source>
</reference>
<protein>
    <recommendedName>
        <fullName evidence="4">Pseudouridine synthase</fullName>
        <ecNumber evidence="4">5.4.99.-</ecNumber>
    </recommendedName>
</protein>
<evidence type="ECO:0000313" key="8">
    <source>
        <dbReference type="Proteomes" id="UP000016412"/>
    </source>
</evidence>
<dbReference type="InterPro" id="IPR000748">
    <property type="entry name" value="PsdUridine_synth_RsuA/RluB/E/F"/>
</dbReference>
<dbReference type="Gene3D" id="3.10.290.10">
    <property type="entry name" value="RNA-binding S4 domain"/>
    <property type="match status" value="1"/>
</dbReference>
<dbReference type="PANTHER" id="PTHR47683:SF2">
    <property type="entry name" value="RNA-BINDING S4 DOMAIN-CONTAINING PROTEIN"/>
    <property type="match status" value="1"/>
</dbReference>
<proteinExistence type="inferred from homology"/>
<dbReference type="STRING" id="1125725.HMPREF1325_1235"/>
<dbReference type="GO" id="GO:0000455">
    <property type="term" value="P:enzyme-directed rRNA pseudouridine synthesis"/>
    <property type="evidence" value="ECO:0007669"/>
    <property type="project" value="UniProtKB-ARBA"/>
</dbReference>
<dbReference type="PROSITE" id="PS01149">
    <property type="entry name" value="PSI_RSU"/>
    <property type="match status" value="1"/>
</dbReference>
<dbReference type="InterPro" id="IPR050343">
    <property type="entry name" value="RsuA_PseudoU_synthase"/>
</dbReference>
<gene>
    <name evidence="7" type="ORF">HMPREF0860_1928</name>
    <name evidence="6" type="ORF">HMPREF1325_1235</name>
</gene>
<dbReference type="SUPFAM" id="SSF55120">
    <property type="entry name" value="Pseudouridine synthase"/>
    <property type="match status" value="1"/>
</dbReference>
<sequence>MPADFSFPMRLQAYLARSGVASRRASEEYIASGRVSVNGEIVTALGTKVSFGDKVAVDGKIVSPEKEFRYVLLNKPAGYVCSLSDEKGRPVASDLLKSAYTERLYNVGRLDMFSTGLIIFTNDGGFAATLSHPSAELEKEYAVETSTHIPRTLAADFEKGVRIDNVFYRCIKAEERNARKIHIVLIEGKNREIRHVFEYYQVGIKSLERVRIGNVTTDGLKRGEFRDLTKGEVRGLLALCKNSGTERF</sequence>
<dbReference type="CDD" id="cd00165">
    <property type="entry name" value="S4"/>
    <property type="match status" value="1"/>
</dbReference>
<dbReference type="InterPro" id="IPR042092">
    <property type="entry name" value="PsdUridine_s_RsuA/RluB/E/F_cat"/>
</dbReference>
<dbReference type="Proteomes" id="UP000016646">
    <property type="component" value="Unassembled WGS sequence"/>
</dbReference>
<dbReference type="Proteomes" id="UP000016412">
    <property type="component" value="Unassembled WGS sequence"/>
</dbReference>
<dbReference type="SUPFAM" id="SSF55174">
    <property type="entry name" value="Alpha-L RNA-binding motif"/>
    <property type="match status" value="1"/>
</dbReference>